<dbReference type="InterPro" id="IPR003594">
    <property type="entry name" value="HATPase_dom"/>
</dbReference>
<evidence type="ECO:0000259" key="15">
    <source>
        <dbReference type="PROSITE" id="PS50109"/>
    </source>
</evidence>
<dbReference type="InterPro" id="IPR036097">
    <property type="entry name" value="HisK_dim/P_sf"/>
</dbReference>
<dbReference type="Pfam" id="PF00512">
    <property type="entry name" value="HisKA"/>
    <property type="match status" value="1"/>
</dbReference>
<name>A0ABV3Q2H6_9BACL</name>
<feature type="domain" description="PAS" evidence="16">
    <location>
        <begin position="269"/>
        <end position="320"/>
    </location>
</feature>
<dbReference type="InterPro" id="IPR003660">
    <property type="entry name" value="HAMP_dom"/>
</dbReference>
<evidence type="ECO:0000256" key="8">
    <source>
        <dbReference type="ARBA" id="ARBA00022741"/>
    </source>
</evidence>
<evidence type="ECO:0000259" key="18">
    <source>
        <dbReference type="PROSITE" id="PS50885"/>
    </source>
</evidence>
<dbReference type="PROSITE" id="PS50113">
    <property type="entry name" value="PAC"/>
    <property type="match status" value="1"/>
</dbReference>
<dbReference type="SMART" id="SM00387">
    <property type="entry name" value="HATPase_c"/>
    <property type="match status" value="1"/>
</dbReference>
<dbReference type="EC" id="2.7.13.3" evidence="3"/>
<keyword evidence="13 14" id="KW-0472">Membrane</keyword>
<dbReference type="Proteomes" id="UP001556040">
    <property type="component" value="Unassembled WGS sequence"/>
</dbReference>
<dbReference type="SUPFAM" id="SSF158472">
    <property type="entry name" value="HAMP domain-like"/>
    <property type="match status" value="1"/>
</dbReference>
<feature type="transmembrane region" description="Helical" evidence="14">
    <location>
        <begin position="12"/>
        <end position="34"/>
    </location>
</feature>
<dbReference type="SMART" id="SM00091">
    <property type="entry name" value="PAS"/>
    <property type="match status" value="1"/>
</dbReference>
<evidence type="ECO:0000256" key="1">
    <source>
        <dbReference type="ARBA" id="ARBA00000085"/>
    </source>
</evidence>
<dbReference type="InterPro" id="IPR000014">
    <property type="entry name" value="PAS"/>
</dbReference>
<evidence type="ECO:0000256" key="2">
    <source>
        <dbReference type="ARBA" id="ARBA00004651"/>
    </source>
</evidence>
<dbReference type="InterPro" id="IPR000700">
    <property type="entry name" value="PAS-assoc_C"/>
</dbReference>
<dbReference type="Pfam" id="PF00672">
    <property type="entry name" value="HAMP"/>
    <property type="match status" value="1"/>
</dbReference>
<dbReference type="PRINTS" id="PR00344">
    <property type="entry name" value="BCTRLSENSOR"/>
</dbReference>
<dbReference type="Gene3D" id="3.30.565.10">
    <property type="entry name" value="Histidine kinase-like ATPase, C-terminal domain"/>
    <property type="match status" value="1"/>
</dbReference>
<comment type="caution">
    <text evidence="19">The sequence shown here is derived from an EMBL/GenBank/DDBJ whole genome shotgun (WGS) entry which is preliminary data.</text>
</comment>
<keyword evidence="20" id="KW-1185">Reference proteome</keyword>
<evidence type="ECO:0000259" key="16">
    <source>
        <dbReference type="PROSITE" id="PS50112"/>
    </source>
</evidence>
<dbReference type="PANTHER" id="PTHR45453:SF1">
    <property type="entry name" value="PHOSPHATE REGULON SENSOR PROTEIN PHOR"/>
    <property type="match status" value="1"/>
</dbReference>
<dbReference type="SUPFAM" id="SSF55785">
    <property type="entry name" value="PYP-like sensor domain (PAS domain)"/>
    <property type="match status" value="1"/>
</dbReference>
<dbReference type="Gene3D" id="1.10.287.130">
    <property type="match status" value="1"/>
</dbReference>
<feature type="domain" description="HAMP" evidence="18">
    <location>
        <begin position="212"/>
        <end position="264"/>
    </location>
</feature>
<dbReference type="PROSITE" id="PS50885">
    <property type="entry name" value="HAMP"/>
    <property type="match status" value="1"/>
</dbReference>
<dbReference type="RefSeq" id="WP_367778627.1">
    <property type="nucleotide sequence ID" value="NZ_JBFMIA010000002.1"/>
</dbReference>
<dbReference type="PANTHER" id="PTHR45453">
    <property type="entry name" value="PHOSPHATE REGULON SENSOR PROTEIN PHOR"/>
    <property type="match status" value="1"/>
</dbReference>
<dbReference type="Pfam" id="PF13426">
    <property type="entry name" value="PAS_9"/>
    <property type="match status" value="1"/>
</dbReference>
<proteinExistence type="predicted"/>
<feature type="transmembrane region" description="Helical" evidence="14">
    <location>
        <begin position="191"/>
        <end position="215"/>
    </location>
</feature>
<dbReference type="InterPro" id="IPR035965">
    <property type="entry name" value="PAS-like_dom_sf"/>
</dbReference>
<dbReference type="CDD" id="cd00082">
    <property type="entry name" value="HisKA"/>
    <property type="match status" value="1"/>
</dbReference>
<evidence type="ECO:0000259" key="17">
    <source>
        <dbReference type="PROSITE" id="PS50113"/>
    </source>
</evidence>
<dbReference type="CDD" id="cd06225">
    <property type="entry name" value="HAMP"/>
    <property type="match status" value="1"/>
</dbReference>
<dbReference type="InterPro" id="IPR003661">
    <property type="entry name" value="HisK_dim/P_dom"/>
</dbReference>
<dbReference type="SMART" id="SM00304">
    <property type="entry name" value="HAMP"/>
    <property type="match status" value="1"/>
</dbReference>
<dbReference type="SMART" id="SM00388">
    <property type="entry name" value="HisKA"/>
    <property type="match status" value="1"/>
</dbReference>
<evidence type="ECO:0000313" key="19">
    <source>
        <dbReference type="EMBL" id="MEW9501154.1"/>
    </source>
</evidence>
<evidence type="ECO:0000256" key="10">
    <source>
        <dbReference type="ARBA" id="ARBA00022840"/>
    </source>
</evidence>
<dbReference type="PROSITE" id="PS50112">
    <property type="entry name" value="PAS"/>
    <property type="match status" value="1"/>
</dbReference>
<dbReference type="InterPro" id="IPR057640">
    <property type="entry name" value="Cache_WalK"/>
</dbReference>
<dbReference type="Gene3D" id="3.30.450.20">
    <property type="entry name" value="PAS domain"/>
    <property type="match status" value="2"/>
</dbReference>
<dbReference type="CDD" id="cd00130">
    <property type="entry name" value="PAS"/>
    <property type="match status" value="1"/>
</dbReference>
<dbReference type="InterPro" id="IPR036890">
    <property type="entry name" value="HATPase_C_sf"/>
</dbReference>
<dbReference type="InterPro" id="IPR005467">
    <property type="entry name" value="His_kinase_dom"/>
</dbReference>
<dbReference type="InterPro" id="IPR049814">
    <property type="entry name" value="Resp_reg_WalK"/>
</dbReference>
<gene>
    <name evidence="19" type="primary">walK</name>
    <name evidence="19" type="ORF">AB1471_04970</name>
</gene>
<dbReference type="CDD" id="cd00075">
    <property type="entry name" value="HATPase"/>
    <property type="match status" value="1"/>
</dbReference>
<dbReference type="InterPro" id="IPR050351">
    <property type="entry name" value="BphY/WalK/GraS-like"/>
</dbReference>
<evidence type="ECO:0000256" key="11">
    <source>
        <dbReference type="ARBA" id="ARBA00022989"/>
    </source>
</evidence>
<dbReference type="Pfam" id="PF02518">
    <property type="entry name" value="HATPase_c"/>
    <property type="match status" value="1"/>
</dbReference>
<evidence type="ECO:0000256" key="12">
    <source>
        <dbReference type="ARBA" id="ARBA00023012"/>
    </source>
</evidence>
<feature type="domain" description="Histidine kinase" evidence="15">
    <location>
        <begin position="391"/>
        <end position="610"/>
    </location>
</feature>
<dbReference type="GO" id="GO:0004673">
    <property type="term" value="F:protein histidine kinase activity"/>
    <property type="evidence" value="ECO:0007669"/>
    <property type="project" value="UniProtKB-EC"/>
</dbReference>
<reference evidence="19 20" key="1">
    <citation type="journal article" date="1979" name="Int. J. Syst. Evol. Microbiol.">
        <title>Bacillus globisporus subsp. marinus subsp. nov.</title>
        <authorList>
            <person name="Liu H."/>
        </authorList>
    </citation>
    <scope>NUCLEOTIDE SEQUENCE [LARGE SCALE GENOMIC DNA]</scope>
    <source>
        <strain evidence="19 20">DSM 1297</strain>
    </source>
</reference>
<keyword evidence="9 19" id="KW-0418">Kinase</keyword>
<keyword evidence="11 14" id="KW-1133">Transmembrane helix</keyword>
<evidence type="ECO:0000256" key="7">
    <source>
        <dbReference type="ARBA" id="ARBA00022692"/>
    </source>
</evidence>
<evidence type="ECO:0000313" key="20">
    <source>
        <dbReference type="Proteomes" id="UP001556040"/>
    </source>
</evidence>
<keyword evidence="8" id="KW-0547">Nucleotide-binding</keyword>
<sequence length="617" mass="69559">MRKVGFFRSIHFKFVLIYVLLIALGMQIISVYFARNLEETLVYNFQQSIQERINPLEYTVREEILADIKGTRSEDDLELTESIRVLLQGLNSDDVQEVQVIDARNRILGTSDQNNQSIVGQPTTEEVVKYALSGDELTGADTNQIFVELNGDRIWVLTSPIKSPGGDVIGAIYIVSRIENVFEQMDEINGILSAGTVISIVITAILGVLLAQTIIRPISDMRKQALVMSKGNFSRQVKVYGYDEIGQLAITFNNLTKQLQEAQATTEGERRKLSSVLSYMTDGVIATDRKGRVILINDSAAGMLNVSRETVLSQEITDLLGVGEVYSFDDLLSQQDSVILDFSTSGHPYVLRANFSIIQKETGFVNGLIAVLHDITEQEKIDAERREFVANVSHELRTPLTTMRSYLEALAEGAWKDQEIAPQFLNVTQTETERMIRLVNDLLQLSKMDSKDYRLNKDWVNFNDFYQRIIDRFEMGRSQSVTFKTKLPNELLYVEIDTDKMTQVLDNIISNALKYSPEGGQLRFKVEKNEKEGEIVISVSDQGVGIPRENLKNIFERFYRVDKARARKLGGTGLGLAISKEMITAHGGRIWASSIEGKGTTVYFTLPYDSTNEDEWS</sequence>
<dbReference type="Pfam" id="PF23846">
    <property type="entry name" value="Cache_WalK"/>
    <property type="match status" value="1"/>
</dbReference>
<dbReference type="Gene3D" id="1.10.8.500">
    <property type="entry name" value="HAMP domain in histidine kinase"/>
    <property type="match status" value="1"/>
</dbReference>
<protein>
    <recommendedName>
        <fullName evidence="3">histidine kinase</fullName>
        <ecNumber evidence="3">2.7.13.3</ecNumber>
    </recommendedName>
</protein>
<dbReference type="NCBIfam" id="TIGR00229">
    <property type="entry name" value="sensory_box"/>
    <property type="match status" value="1"/>
</dbReference>
<dbReference type="SUPFAM" id="SSF55874">
    <property type="entry name" value="ATPase domain of HSP90 chaperone/DNA topoisomerase II/histidine kinase"/>
    <property type="match status" value="1"/>
</dbReference>
<feature type="domain" description="PAC" evidence="17">
    <location>
        <begin position="333"/>
        <end position="387"/>
    </location>
</feature>
<keyword evidence="5" id="KW-0597">Phosphoprotein</keyword>
<evidence type="ECO:0000256" key="14">
    <source>
        <dbReference type="SAM" id="Phobius"/>
    </source>
</evidence>
<keyword evidence="7 14" id="KW-0812">Transmembrane</keyword>
<dbReference type="SUPFAM" id="SSF47384">
    <property type="entry name" value="Homodimeric domain of signal transducing histidine kinase"/>
    <property type="match status" value="1"/>
</dbReference>
<evidence type="ECO:0000256" key="6">
    <source>
        <dbReference type="ARBA" id="ARBA00022679"/>
    </source>
</evidence>
<dbReference type="InterPro" id="IPR004358">
    <property type="entry name" value="Sig_transdc_His_kin-like_C"/>
</dbReference>
<keyword evidence="6 19" id="KW-0808">Transferase</keyword>
<dbReference type="PROSITE" id="PS50109">
    <property type="entry name" value="HIS_KIN"/>
    <property type="match status" value="1"/>
</dbReference>
<keyword evidence="12" id="KW-0902">Two-component regulatory system</keyword>
<organism evidence="19 20">
    <name type="scientific">Jeotgalibacillus marinus</name>
    <dbReference type="NCBI Taxonomy" id="86667"/>
    <lineage>
        <taxon>Bacteria</taxon>
        <taxon>Bacillati</taxon>
        <taxon>Bacillota</taxon>
        <taxon>Bacilli</taxon>
        <taxon>Bacillales</taxon>
        <taxon>Caryophanaceae</taxon>
        <taxon>Jeotgalibacillus</taxon>
    </lineage>
</organism>
<comment type="subcellular location">
    <subcellularLocation>
        <location evidence="2">Cell membrane</location>
        <topology evidence="2">Multi-pass membrane protein</topology>
    </subcellularLocation>
</comment>
<dbReference type="EMBL" id="JBFMIA010000002">
    <property type="protein sequence ID" value="MEW9501154.1"/>
    <property type="molecule type" value="Genomic_DNA"/>
</dbReference>
<evidence type="ECO:0000256" key="13">
    <source>
        <dbReference type="ARBA" id="ARBA00023136"/>
    </source>
</evidence>
<evidence type="ECO:0000256" key="4">
    <source>
        <dbReference type="ARBA" id="ARBA00022475"/>
    </source>
</evidence>
<evidence type="ECO:0000256" key="3">
    <source>
        <dbReference type="ARBA" id="ARBA00012438"/>
    </source>
</evidence>
<dbReference type="NCBIfam" id="NF033092">
    <property type="entry name" value="HK_WalK"/>
    <property type="match status" value="1"/>
</dbReference>
<comment type="catalytic activity">
    <reaction evidence="1">
        <text>ATP + protein L-histidine = ADP + protein N-phospho-L-histidine.</text>
        <dbReference type="EC" id="2.7.13.3"/>
    </reaction>
</comment>
<accession>A0ABV3Q2H6</accession>
<evidence type="ECO:0000256" key="5">
    <source>
        <dbReference type="ARBA" id="ARBA00022553"/>
    </source>
</evidence>
<keyword evidence="10" id="KW-0067">ATP-binding</keyword>
<keyword evidence="4" id="KW-1003">Cell membrane</keyword>
<evidence type="ECO:0000256" key="9">
    <source>
        <dbReference type="ARBA" id="ARBA00022777"/>
    </source>
</evidence>